<dbReference type="GO" id="GO:0016757">
    <property type="term" value="F:glycosyltransferase activity"/>
    <property type="evidence" value="ECO:0007669"/>
    <property type="project" value="InterPro"/>
</dbReference>
<dbReference type="STRING" id="390241.SAMN04488023_11830"/>
<feature type="domain" description="Glycosyl transferase family 1" evidence="1">
    <location>
        <begin position="206"/>
        <end position="358"/>
    </location>
</feature>
<gene>
    <name evidence="3" type="ORF">SAMN04488023_11830</name>
</gene>
<dbReference type="PANTHER" id="PTHR45947:SF13">
    <property type="entry name" value="TRANSFERASE"/>
    <property type="match status" value="1"/>
</dbReference>
<dbReference type="AlphaFoldDB" id="A0A1H9SHY5"/>
<dbReference type="InterPro" id="IPR028098">
    <property type="entry name" value="Glyco_trans_4-like_N"/>
</dbReference>
<evidence type="ECO:0000259" key="2">
    <source>
        <dbReference type="Pfam" id="PF13439"/>
    </source>
</evidence>
<dbReference type="RefSeq" id="WP_090885632.1">
    <property type="nucleotide sequence ID" value="NZ_FOGG01000018.1"/>
</dbReference>
<keyword evidence="4" id="KW-1185">Reference proteome</keyword>
<dbReference type="Pfam" id="PF13439">
    <property type="entry name" value="Glyco_transf_4"/>
    <property type="match status" value="1"/>
</dbReference>
<protein>
    <submittedName>
        <fullName evidence="3">Glycosyltransferase involved in cell wall bisynthesis</fullName>
    </submittedName>
</protein>
<dbReference type="Gene3D" id="3.40.50.2000">
    <property type="entry name" value="Glycogen Phosphorylase B"/>
    <property type="match status" value="2"/>
</dbReference>
<organism evidence="3 4">
    <name type="scientific">Pedobacter rhizosphaerae</name>
    <dbReference type="NCBI Taxonomy" id="390241"/>
    <lineage>
        <taxon>Bacteria</taxon>
        <taxon>Pseudomonadati</taxon>
        <taxon>Bacteroidota</taxon>
        <taxon>Sphingobacteriia</taxon>
        <taxon>Sphingobacteriales</taxon>
        <taxon>Sphingobacteriaceae</taxon>
        <taxon>Pedobacter</taxon>
    </lineage>
</organism>
<dbReference type="Pfam" id="PF00534">
    <property type="entry name" value="Glycos_transf_1"/>
    <property type="match status" value="1"/>
</dbReference>
<accession>A0A1H9SHY5</accession>
<dbReference type="SUPFAM" id="SSF53756">
    <property type="entry name" value="UDP-Glycosyltransferase/glycogen phosphorylase"/>
    <property type="match status" value="1"/>
</dbReference>
<dbReference type="CDD" id="cd03801">
    <property type="entry name" value="GT4_PimA-like"/>
    <property type="match status" value="1"/>
</dbReference>
<name>A0A1H9SHY5_9SPHI</name>
<evidence type="ECO:0000259" key="1">
    <source>
        <dbReference type="Pfam" id="PF00534"/>
    </source>
</evidence>
<sequence length="389" mass="43834">MKILFIHTIYKLAGGEDIVVKNEIDLLRSAGYEVALLQFDNSSFSLLKVVLMPFNFFSYVKTKSAIKSFKPDIVHIHNMHFAASPAVIYCAYRYKIPIVMTLHNYRLLCPSGTLYDGNKIFLDSLKSGFPWPAVRKGVYRKSRLLTFWLALSNNLHKRLGCFKKVNAFITLGAHSRDLFVDSHFADLNNRFIVKPNFIPDTTDSLSIESKAYFLFVGRLSVEKGLHTLLKAFSNSKLHLKIVGAGPLEALAKQASENHANIEFLGQQPKAKVNELMDHAEALIFPSQWYETFGMVMIEAFSRSTPIIASGLGNITDIVTNEKNGLIFQPGDGKDLLAKVNFYNNLSTEVKSRFREESRATYENNYTPAANLLKLNAIYEGVINTHSHPL</sequence>
<dbReference type="PANTHER" id="PTHR45947">
    <property type="entry name" value="SULFOQUINOVOSYL TRANSFERASE SQD2"/>
    <property type="match status" value="1"/>
</dbReference>
<keyword evidence="3" id="KW-0808">Transferase</keyword>
<dbReference type="EMBL" id="FOGG01000018">
    <property type="protein sequence ID" value="SER84574.1"/>
    <property type="molecule type" value="Genomic_DNA"/>
</dbReference>
<reference evidence="3 4" key="1">
    <citation type="submission" date="2016-10" db="EMBL/GenBank/DDBJ databases">
        <authorList>
            <person name="de Groot N.N."/>
        </authorList>
    </citation>
    <scope>NUCLEOTIDE SEQUENCE [LARGE SCALE GENOMIC DNA]</scope>
    <source>
        <strain evidence="3 4">DSM 18610</strain>
    </source>
</reference>
<evidence type="ECO:0000313" key="4">
    <source>
        <dbReference type="Proteomes" id="UP000199572"/>
    </source>
</evidence>
<dbReference type="OrthoDB" id="9787111at2"/>
<evidence type="ECO:0000313" key="3">
    <source>
        <dbReference type="EMBL" id="SER84574.1"/>
    </source>
</evidence>
<proteinExistence type="predicted"/>
<dbReference type="Proteomes" id="UP000199572">
    <property type="component" value="Unassembled WGS sequence"/>
</dbReference>
<dbReference type="InterPro" id="IPR001296">
    <property type="entry name" value="Glyco_trans_1"/>
</dbReference>
<feature type="domain" description="Glycosyltransferase subfamily 4-like N-terminal" evidence="2">
    <location>
        <begin position="26"/>
        <end position="181"/>
    </location>
</feature>
<dbReference type="InterPro" id="IPR050194">
    <property type="entry name" value="Glycosyltransferase_grp1"/>
</dbReference>